<evidence type="ECO:0000313" key="1">
    <source>
        <dbReference type="EMBL" id="TKS75635.1"/>
    </source>
</evidence>
<dbReference type="GO" id="GO:0030154">
    <property type="term" value="P:cell differentiation"/>
    <property type="evidence" value="ECO:0007669"/>
    <property type="project" value="TreeGrafter"/>
</dbReference>
<keyword evidence="2" id="KW-1185">Reference proteome</keyword>
<evidence type="ECO:0000313" key="2">
    <source>
        <dbReference type="Proteomes" id="UP000298787"/>
    </source>
</evidence>
<dbReference type="FunFam" id="1.20.5.340:FF:000049">
    <property type="entry name" value="NHS-like protein 1"/>
    <property type="match status" value="1"/>
</dbReference>
<sequence>MPFHQRTIEPRRVTRLSPRDGWIPVEENGRRKLRKPVLFSSLDEVGCHTLTNIIHQLSDLSRHASDIFLGIEMEAGMVFRRSCRIHCRLQSLQVEISKLDPKKIKIRLIPLISSPCVLSVFNVFMLRNHLHQLKPAKSALDKKNKLANKRPILDENKDRKCSKIHLLTQIITKCGKTLRTPTHNCGTECLSNAVIKVRQMLHFNSGEDPRPHHLNLRGRMLLIGQLSPPSDCSLRLSGPASAATGCDTSLAAASCRIGEVEHQ</sequence>
<dbReference type="PANTHER" id="PTHR23039:SF3">
    <property type="entry name" value="NHS-LIKE PROTEIN 1"/>
    <property type="match status" value="1"/>
</dbReference>
<name>A0A4U5UQ02_COLLU</name>
<gene>
    <name evidence="1" type="ORF">D9C73_010204</name>
</gene>
<dbReference type="Proteomes" id="UP000298787">
    <property type="component" value="Chromosome 9"/>
</dbReference>
<accession>A0A4U5UQ02</accession>
<dbReference type="EMBL" id="CM014086">
    <property type="protein sequence ID" value="TKS75635.1"/>
    <property type="molecule type" value="Genomic_DNA"/>
</dbReference>
<proteinExistence type="predicted"/>
<dbReference type="STRING" id="240159.A0A4U5UQ02"/>
<reference evidence="1 2" key="1">
    <citation type="submission" date="2019-01" db="EMBL/GenBank/DDBJ databases">
        <title>Genome Assembly of Collichthys lucidus.</title>
        <authorList>
            <person name="Cai M."/>
            <person name="Xiao S."/>
        </authorList>
    </citation>
    <scope>NUCLEOTIDE SEQUENCE [LARGE SCALE GENOMIC DNA]</scope>
    <source>
        <strain evidence="1">JT15FE1705JMU</strain>
        <tissue evidence="1">Muscle</tissue>
    </source>
</reference>
<organism evidence="1 2">
    <name type="scientific">Collichthys lucidus</name>
    <name type="common">Big head croaker</name>
    <name type="synonym">Sciaena lucida</name>
    <dbReference type="NCBI Taxonomy" id="240159"/>
    <lineage>
        <taxon>Eukaryota</taxon>
        <taxon>Metazoa</taxon>
        <taxon>Chordata</taxon>
        <taxon>Craniata</taxon>
        <taxon>Vertebrata</taxon>
        <taxon>Euteleostomi</taxon>
        <taxon>Actinopterygii</taxon>
        <taxon>Neopterygii</taxon>
        <taxon>Teleostei</taxon>
        <taxon>Neoteleostei</taxon>
        <taxon>Acanthomorphata</taxon>
        <taxon>Eupercaria</taxon>
        <taxon>Sciaenidae</taxon>
        <taxon>Collichthys</taxon>
    </lineage>
</organism>
<dbReference type="AlphaFoldDB" id="A0A4U5UQ02"/>
<protein>
    <submittedName>
        <fullName evidence="1">Wiskott-Aldrich syndrome protein family member 2</fullName>
    </submittedName>
</protein>
<dbReference type="Gene3D" id="1.20.5.340">
    <property type="match status" value="1"/>
</dbReference>
<dbReference type="PANTHER" id="PTHR23039">
    <property type="entry name" value="NANCE-HORAN SYNDROME PROTEIN"/>
    <property type="match status" value="1"/>
</dbReference>